<dbReference type="AlphaFoldDB" id="A0A1H1LSV7"/>
<organism evidence="1 2">
    <name type="scientific">Brevibacterium sandarakinum</name>
    <dbReference type="NCBI Taxonomy" id="629680"/>
    <lineage>
        <taxon>Bacteria</taxon>
        <taxon>Bacillati</taxon>
        <taxon>Actinomycetota</taxon>
        <taxon>Actinomycetes</taxon>
        <taxon>Micrococcales</taxon>
        <taxon>Brevibacteriaceae</taxon>
        <taxon>Brevibacterium</taxon>
    </lineage>
</organism>
<sequence length="171" mass="18491">MSIESASMYEAGPSAPLTRSDSDFLTAYTDVGTEDLTQEAVDAADAEIAANRSAAAMDVKEKSFDTQEVAAALRMAPANVRRAVREGALFSVKISPAGHHLFPKWQFPYGRALPGLNAVISALPRSYHPLKIEEFMTKESEALRGMSPVTWLAEGGNVDDVVTLADEMAWE</sequence>
<dbReference type="Proteomes" id="UP000199700">
    <property type="component" value="Chromosome"/>
</dbReference>
<evidence type="ECO:0000313" key="2">
    <source>
        <dbReference type="Proteomes" id="UP000199700"/>
    </source>
</evidence>
<dbReference type="RefSeq" id="WP_157691304.1">
    <property type="nucleotide sequence ID" value="NZ_LT629739.1"/>
</dbReference>
<evidence type="ECO:0000313" key="1">
    <source>
        <dbReference type="EMBL" id="SDR77450.1"/>
    </source>
</evidence>
<accession>A0A1H1LSV7</accession>
<dbReference type="EMBL" id="LT629739">
    <property type="protein sequence ID" value="SDR77450.1"/>
    <property type="molecule type" value="Genomic_DNA"/>
</dbReference>
<name>A0A1H1LSV7_BRESA</name>
<gene>
    <name evidence="1" type="ORF">SAMN04489751_0406</name>
</gene>
<keyword evidence="2" id="KW-1185">Reference proteome</keyword>
<proteinExistence type="predicted"/>
<reference evidence="1" key="1">
    <citation type="submission" date="2016-10" db="EMBL/GenBank/DDBJ databases">
        <authorList>
            <person name="Varghese N."/>
            <person name="Submissions S."/>
        </authorList>
    </citation>
    <scope>NUCLEOTIDE SEQUENCE [LARGE SCALE GENOMIC DNA]</scope>
    <source>
        <strain evidence="1">DSM 22082</strain>
    </source>
</reference>
<protein>
    <submittedName>
        <fullName evidence="1">Uncharacterized protein</fullName>
    </submittedName>
</protein>
<dbReference type="OrthoDB" id="3259391at2"/>
<dbReference type="STRING" id="629680.SAMN04489751_0406"/>